<dbReference type="SUPFAM" id="SSF103473">
    <property type="entry name" value="MFS general substrate transporter"/>
    <property type="match status" value="1"/>
</dbReference>
<feature type="transmembrane region" description="Helical" evidence="5">
    <location>
        <begin position="297"/>
        <end position="314"/>
    </location>
</feature>
<dbReference type="InterPro" id="IPR036259">
    <property type="entry name" value="MFS_trans_sf"/>
</dbReference>
<evidence type="ECO:0000256" key="3">
    <source>
        <dbReference type="ARBA" id="ARBA00022989"/>
    </source>
</evidence>
<accession>A0AAP5UYR7</accession>
<gene>
    <name evidence="7" type="ORF">ParKJ_40510</name>
</gene>
<feature type="transmembrane region" description="Helical" evidence="5">
    <location>
        <begin position="178"/>
        <end position="205"/>
    </location>
</feature>
<dbReference type="AlphaFoldDB" id="A0AAP5UYR7"/>
<dbReference type="InterPro" id="IPR020846">
    <property type="entry name" value="MFS_dom"/>
</dbReference>
<dbReference type="PANTHER" id="PTHR23508">
    <property type="entry name" value="CARBOXYLIC ACID TRANSPORTER PROTEIN HOMOLOG"/>
    <property type="match status" value="1"/>
</dbReference>
<dbReference type="GO" id="GO:0046943">
    <property type="term" value="F:carboxylic acid transmembrane transporter activity"/>
    <property type="evidence" value="ECO:0007669"/>
    <property type="project" value="TreeGrafter"/>
</dbReference>
<sequence>MQNQYSISELIDREPLTSIQWRVFLFCFLVLICDGFDTQALAFTGPTVIQTFDLGAKGLAPILTAGIIGMVIGSMILGFLGDKIGRRPIVLLAITIFGCASLATAFVGTPAQMLVFRFVAGLGMGGATPVILAITAEYCSASRRGMVMTAVSMGLPAGAIVGGLIASKMLPLIGWRGIFVVGGILPAILLVLLVFALPESIYYLARKKSTHSREKINRIINHISKEKIPTDAAYVLPERDLKTSVSSLFRNGLGRNTVAIWLVYLCDWVAWFMILSWLPTVLKASGLTASQAPMGTVVINAVAIVGCVLISIMLPKVNARGLLMGLFVIGIGASAGLAKSGSEWTLIFVLIGLAGIGIGCQQIILNYLVAETYPTALRATAAGWAIASGRSGAILGSASGGWFLEHGGPSGFYMALVPPMLVGCIAISIMVTRPASRSSFQST</sequence>
<organism evidence="7 8">
    <name type="scientific">Paraburkholderia fungorum</name>
    <dbReference type="NCBI Taxonomy" id="134537"/>
    <lineage>
        <taxon>Bacteria</taxon>
        <taxon>Pseudomonadati</taxon>
        <taxon>Pseudomonadota</taxon>
        <taxon>Betaproteobacteria</taxon>
        <taxon>Burkholderiales</taxon>
        <taxon>Burkholderiaceae</taxon>
        <taxon>Paraburkholderia</taxon>
    </lineage>
</organism>
<proteinExistence type="predicted"/>
<evidence type="ECO:0000259" key="6">
    <source>
        <dbReference type="PROSITE" id="PS50850"/>
    </source>
</evidence>
<feature type="transmembrane region" description="Helical" evidence="5">
    <location>
        <begin position="62"/>
        <end position="81"/>
    </location>
</feature>
<feature type="transmembrane region" description="Helical" evidence="5">
    <location>
        <begin position="258"/>
        <end position="277"/>
    </location>
</feature>
<dbReference type="EMBL" id="JANSLM010000028">
    <property type="protein sequence ID" value="MDT8843688.1"/>
    <property type="molecule type" value="Genomic_DNA"/>
</dbReference>
<feature type="transmembrane region" description="Helical" evidence="5">
    <location>
        <begin position="114"/>
        <end position="134"/>
    </location>
</feature>
<dbReference type="PROSITE" id="PS00217">
    <property type="entry name" value="SUGAR_TRANSPORT_2"/>
    <property type="match status" value="2"/>
</dbReference>
<evidence type="ECO:0000256" key="5">
    <source>
        <dbReference type="SAM" id="Phobius"/>
    </source>
</evidence>
<dbReference type="Pfam" id="PF07690">
    <property type="entry name" value="MFS_1"/>
    <property type="match status" value="1"/>
</dbReference>
<comment type="subcellular location">
    <subcellularLocation>
        <location evidence="1">Membrane</location>
        <topology evidence="1">Multi-pass membrane protein</topology>
    </subcellularLocation>
</comment>
<feature type="transmembrane region" description="Helical" evidence="5">
    <location>
        <begin position="88"/>
        <end position="108"/>
    </location>
</feature>
<comment type="caution">
    <text evidence="7">The sequence shown here is derived from an EMBL/GenBank/DDBJ whole genome shotgun (WGS) entry which is preliminary data.</text>
</comment>
<feature type="transmembrane region" description="Helical" evidence="5">
    <location>
        <begin position="146"/>
        <end position="166"/>
    </location>
</feature>
<protein>
    <submittedName>
        <fullName evidence="7">MFS transporter</fullName>
    </submittedName>
</protein>
<name>A0AAP5UYR7_9BURK</name>
<dbReference type="InterPro" id="IPR011701">
    <property type="entry name" value="MFS"/>
</dbReference>
<evidence type="ECO:0000256" key="1">
    <source>
        <dbReference type="ARBA" id="ARBA00004141"/>
    </source>
</evidence>
<dbReference type="Gene3D" id="1.20.1250.20">
    <property type="entry name" value="MFS general substrate transporter like domains"/>
    <property type="match status" value="1"/>
</dbReference>
<reference evidence="7" key="1">
    <citation type="submission" date="2022-08" db="EMBL/GenBank/DDBJ databases">
        <authorList>
            <person name="Kim S.-J."/>
        </authorList>
    </citation>
    <scope>NUCLEOTIDE SEQUENCE</scope>
    <source>
        <strain evidence="7">KJ</strain>
    </source>
</reference>
<dbReference type="PANTHER" id="PTHR23508:SF10">
    <property type="entry name" value="CARBOXYLIC ACID TRANSPORTER PROTEIN HOMOLOG"/>
    <property type="match status" value="1"/>
</dbReference>
<feature type="transmembrane region" description="Helical" evidence="5">
    <location>
        <begin position="21"/>
        <end position="42"/>
    </location>
</feature>
<keyword evidence="4 5" id="KW-0472">Membrane</keyword>
<dbReference type="RefSeq" id="WP_278498732.1">
    <property type="nucleotide sequence ID" value="NZ_JANSLM010000028.1"/>
</dbReference>
<dbReference type="PROSITE" id="PS50850">
    <property type="entry name" value="MFS"/>
    <property type="match status" value="1"/>
</dbReference>
<evidence type="ECO:0000313" key="7">
    <source>
        <dbReference type="EMBL" id="MDT8843688.1"/>
    </source>
</evidence>
<dbReference type="CDD" id="cd17365">
    <property type="entry name" value="MFS_PcaK_like"/>
    <property type="match status" value="1"/>
</dbReference>
<keyword evidence="3 5" id="KW-1133">Transmembrane helix</keyword>
<dbReference type="Proteomes" id="UP001246473">
    <property type="component" value="Unassembled WGS sequence"/>
</dbReference>
<feature type="transmembrane region" description="Helical" evidence="5">
    <location>
        <begin position="321"/>
        <end position="338"/>
    </location>
</feature>
<feature type="transmembrane region" description="Helical" evidence="5">
    <location>
        <begin position="410"/>
        <end position="431"/>
    </location>
</feature>
<evidence type="ECO:0000256" key="2">
    <source>
        <dbReference type="ARBA" id="ARBA00022692"/>
    </source>
</evidence>
<dbReference type="GO" id="GO:0005886">
    <property type="term" value="C:plasma membrane"/>
    <property type="evidence" value="ECO:0007669"/>
    <property type="project" value="TreeGrafter"/>
</dbReference>
<feature type="domain" description="Major facilitator superfamily (MFS) profile" evidence="6">
    <location>
        <begin position="23"/>
        <end position="435"/>
    </location>
</feature>
<feature type="transmembrane region" description="Helical" evidence="5">
    <location>
        <begin position="344"/>
        <end position="369"/>
    </location>
</feature>
<evidence type="ECO:0000256" key="4">
    <source>
        <dbReference type="ARBA" id="ARBA00023136"/>
    </source>
</evidence>
<feature type="transmembrane region" description="Helical" evidence="5">
    <location>
        <begin position="381"/>
        <end position="404"/>
    </location>
</feature>
<keyword evidence="2 5" id="KW-0812">Transmembrane</keyword>
<dbReference type="InterPro" id="IPR005829">
    <property type="entry name" value="Sugar_transporter_CS"/>
</dbReference>
<evidence type="ECO:0000313" key="8">
    <source>
        <dbReference type="Proteomes" id="UP001246473"/>
    </source>
</evidence>